<accession>A0A0D2MW97</accession>
<gene>
    <name evidence="3" type="ORF">MNEG_9392</name>
</gene>
<proteinExistence type="predicted"/>
<feature type="domain" description="Glutamine amidotransferase type-2" evidence="2">
    <location>
        <begin position="172"/>
        <end position="236"/>
    </location>
</feature>
<dbReference type="InterPro" id="IPR029055">
    <property type="entry name" value="Ntn_hydrolases_N"/>
</dbReference>
<evidence type="ECO:0000259" key="2">
    <source>
        <dbReference type="Pfam" id="PF13537"/>
    </source>
</evidence>
<evidence type="ECO:0000256" key="1">
    <source>
        <dbReference type="SAM" id="MobiDB-lite"/>
    </source>
</evidence>
<name>A0A0D2MW97_9CHLO</name>
<dbReference type="EMBL" id="KK102138">
    <property type="protein sequence ID" value="KIY98570.1"/>
    <property type="molecule type" value="Genomic_DNA"/>
</dbReference>
<protein>
    <submittedName>
        <fullName evidence="3">Asparagine synthetase-related protein</fullName>
    </submittedName>
</protein>
<dbReference type="CDD" id="cd00352">
    <property type="entry name" value="Gn_AT_II"/>
    <property type="match status" value="1"/>
</dbReference>
<feature type="compositionally biased region" description="Basic and acidic residues" evidence="1">
    <location>
        <begin position="277"/>
        <end position="298"/>
    </location>
</feature>
<evidence type="ECO:0000313" key="3">
    <source>
        <dbReference type="EMBL" id="KIY98570.1"/>
    </source>
</evidence>
<dbReference type="Pfam" id="PF13537">
    <property type="entry name" value="GATase_7"/>
    <property type="match status" value="1"/>
</dbReference>
<sequence>MVDYQASCEEAAWFAYVQRPAAVSWLLPRKDSKKVARLISAVSASWEDDSDLPTECGSSYESLVGAARDAGGPGLPQLARQGSLTNTQTFVFPTCGLTVKQGVIEAAPEIWRVSPFVHCAPDNSCAIAFVGSLLNVQASGRGIGGHSAAAAAALARQGSLERGADMGALTAAVVLAMYQHDSELVLLSELQGQYAFVIVDSKRGAFAARDASGTETLFYRIADDGSAAFASSEGAIPEAEHAGAPGGEWRELPPGHYVCGRTPKLHQFALTPEQLQARRGEAPRRHHLAGEGGRRASLDYHGGGRQPRGLEGDMFGFAMDGVDG</sequence>
<dbReference type="KEGG" id="mng:MNEG_9392"/>
<keyword evidence="4" id="KW-1185">Reference proteome</keyword>
<organism evidence="3 4">
    <name type="scientific">Monoraphidium neglectum</name>
    <dbReference type="NCBI Taxonomy" id="145388"/>
    <lineage>
        <taxon>Eukaryota</taxon>
        <taxon>Viridiplantae</taxon>
        <taxon>Chlorophyta</taxon>
        <taxon>core chlorophytes</taxon>
        <taxon>Chlorophyceae</taxon>
        <taxon>CS clade</taxon>
        <taxon>Sphaeropleales</taxon>
        <taxon>Selenastraceae</taxon>
        <taxon>Monoraphidium</taxon>
    </lineage>
</organism>
<dbReference type="RefSeq" id="XP_013897590.1">
    <property type="nucleotide sequence ID" value="XM_014042136.1"/>
</dbReference>
<dbReference type="SUPFAM" id="SSF56235">
    <property type="entry name" value="N-terminal nucleophile aminohydrolases (Ntn hydrolases)"/>
    <property type="match status" value="1"/>
</dbReference>
<feature type="region of interest" description="Disordered" evidence="1">
    <location>
        <begin position="277"/>
        <end position="312"/>
    </location>
</feature>
<dbReference type="AlphaFoldDB" id="A0A0D2MW97"/>
<dbReference type="GeneID" id="25742267"/>
<dbReference type="InterPro" id="IPR017932">
    <property type="entry name" value="GATase_2_dom"/>
</dbReference>
<evidence type="ECO:0000313" key="4">
    <source>
        <dbReference type="Proteomes" id="UP000054498"/>
    </source>
</evidence>
<dbReference type="OrthoDB" id="2019121at2759"/>
<dbReference type="Gene3D" id="3.60.20.10">
    <property type="entry name" value="Glutamine Phosphoribosylpyrophosphate, subunit 1, domain 1"/>
    <property type="match status" value="1"/>
</dbReference>
<reference evidence="3 4" key="1">
    <citation type="journal article" date="2013" name="BMC Genomics">
        <title>Reconstruction of the lipid metabolism for the microalga Monoraphidium neglectum from its genome sequence reveals characteristics suitable for biofuel production.</title>
        <authorList>
            <person name="Bogen C."/>
            <person name="Al-Dilaimi A."/>
            <person name="Albersmeier A."/>
            <person name="Wichmann J."/>
            <person name="Grundmann M."/>
            <person name="Rupp O."/>
            <person name="Lauersen K.J."/>
            <person name="Blifernez-Klassen O."/>
            <person name="Kalinowski J."/>
            <person name="Goesmann A."/>
            <person name="Mussgnug J.H."/>
            <person name="Kruse O."/>
        </authorList>
    </citation>
    <scope>NUCLEOTIDE SEQUENCE [LARGE SCALE GENOMIC DNA]</scope>
    <source>
        <strain evidence="3 4">SAG 48.87</strain>
    </source>
</reference>
<dbReference type="STRING" id="145388.A0A0D2MW97"/>
<dbReference type="Proteomes" id="UP000054498">
    <property type="component" value="Unassembled WGS sequence"/>
</dbReference>